<proteinExistence type="predicted"/>
<dbReference type="Proteomes" id="UP000030651">
    <property type="component" value="Unassembled WGS sequence"/>
</dbReference>
<feature type="region of interest" description="Disordered" evidence="1">
    <location>
        <begin position="199"/>
        <end position="218"/>
    </location>
</feature>
<evidence type="ECO:0000313" key="2">
    <source>
        <dbReference type="EMBL" id="ETS74053.1"/>
    </source>
</evidence>
<dbReference type="GeneID" id="19278932"/>
<dbReference type="OrthoDB" id="4616819at2759"/>
<dbReference type="EMBL" id="KI912120">
    <property type="protein sequence ID" value="ETS74053.1"/>
    <property type="molecule type" value="Genomic_DNA"/>
</dbReference>
<dbReference type="AlphaFoldDB" id="W3WJK0"/>
<evidence type="ECO:0000256" key="1">
    <source>
        <dbReference type="SAM" id="MobiDB-lite"/>
    </source>
</evidence>
<accession>W3WJK0</accession>
<protein>
    <submittedName>
        <fullName evidence="2">Uncharacterized protein</fullName>
    </submittedName>
</protein>
<reference evidence="3" key="1">
    <citation type="journal article" date="2015" name="BMC Genomics">
        <title>Genomic and transcriptomic analysis of the endophytic fungus Pestalotiopsis fici reveals its lifestyle and high potential for synthesis of natural products.</title>
        <authorList>
            <person name="Wang X."/>
            <person name="Zhang X."/>
            <person name="Liu L."/>
            <person name="Xiang M."/>
            <person name="Wang W."/>
            <person name="Sun X."/>
            <person name="Che Y."/>
            <person name="Guo L."/>
            <person name="Liu G."/>
            <person name="Guo L."/>
            <person name="Wang C."/>
            <person name="Yin W.B."/>
            <person name="Stadler M."/>
            <person name="Zhang X."/>
            <person name="Liu X."/>
        </authorList>
    </citation>
    <scope>NUCLEOTIDE SEQUENCE [LARGE SCALE GENOMIC DNA]</scope>
    <source>
        <strain evidence="3">W106-1 / CGMCC3.15140</strain>
    </source>
</reference>
<feature type="region of interest" description="Disordered" evidence="1">
    <location>
        <begin position="113"/>
        <end position="158"/>
    </location>
</feature>
<dbReference type="KEGG" id="pfy:PFICI_13919"/>
<gene>
    <name evidence="2" type="ORF">PFICI_13919</name>
</gene>
<name>W3WJK0_PESFW</name>
<keyword evidence="3" id="KW-1185">Reference proteome</keyword>
<feature type="compositionally biased region" description="Polar residues" evidence="1">
    <location>
        <begin position="118"/>
        <end position="147"/>
    </location>
</feature>
<organism evidence="2 3">
    <name type="scientific">Pestalotiopsis fici (strain W106-1 / CGMCC3.15140)</name>
    <dbReference type="NCBI Taxonomy" id="1229662"/>
    <lineage>
        <taxon>Eukaryota</taxon>
        <taxon>Fungi</taxon>
        <taxon>Dikarya</taxon>
        <taxon>Ascomycota</taxon>
        <taxon>Pezizomycotina</taxon>
        <taxon>Sordariomycetes</taxon>
        <taxon>Xylariomycetidae</taxon>
        <taxon>Amphisphaeriales</taxon>
        <taxon>Sporocadaceae</taxon>
        <taxon>Pestalotiopsis</taxon>
    </lineage>
</organism>
<evidence type="ECO:0000313" key="3">
    <source>
        <dbReference type="Proteomes" id="UP000030651"/>
    </source>
</evidence>
<dbReference type="InParanoid" id="W3WJK0"/>
<sequence length="422" mass="47420">MVCQCVKKRVTYSCLHQESKLEKCWRDNWRHEFPCLEVLVPRCDSPVQSKRKKRFGFCPKCAAHFGLPERPSRYDKKYVERYLDYKKDMRLAEERIKATDIPLSAVFGKAHVEREPGGQQSPMRVRRSSNPTQASNKTRTVNTTGRHVSSEDSPHTRFLVSRAAPKVLSAFSLHDGESEDESDGEAHESDAEVYELEYMSTSQNSTPQNRARTSTNYPSYSMDVTDAARASTLLSLCHDSDSDSDVVTTEFDIELDEFESVVIHRAVPKLEMPSRPRGKGRKFYQSGLRSVQSPSGFATRVKTARSHSLSIPCPPPPVVGRVFTGRCREHQGVPPPLTPRDGGCCSTCERGGVYLEAGIPTVEDELRRNARSAPPILIRCQVPASRFECAVQTCFCDLVSDDKCLTCREREKQAEILGAAFF</sequence>
<dbReference type="RefSeq" id="XP_007840691.1">
    <property type="nucleotide sequence ID" value="XM_007842500.1"/>
</dbReference>
<dbReference type="HOGENOM" id="CLU_650694_0_0_1"/>